<feature type="transmembrane region" description="Helical" evidence="2">
    <location>
        <begin position="43"/>
        <end position="66"/>
    </location>
</feature>
<feature type="region of interest" description="Disordered" evidence="1">
    <location>
        <begin position="336"/>
        <end position="364"/>
    </location>
</feature>
<comment type="caution">
    <text evidence="4">The sequence shown here is derived from an EMBL/GenBank/DDBJ whole genome shotgun (WGS) entry which is preliminary data.</text>
</comment>
<dbReference type="AlphaFoldDB" id="A0A8K0XS83"/>
<feature type="domain" description="DUF6533" evidence="3">
    <location>
        <begin position="15"/>
        <end position="58"/>
    </location>
</feature>
<feature type="transmembrane region" description="Helical" evidence="2">
    <location>
        <begin position="167"/>
        <end position="192"/>
    </location>
</feature>
<feature type="transmembrane region" description="Helical" evidence="2">
    <location>
        <begin position="213"/>
        <end position="237"/>
    </location>
</feature>
<dbReference type="OrthoDB" id="3261349at2759"/>
<dbReference type="Pfam" id="PF20151">
    <property type="entry name" value="DUF6533"/>
    <property type="match status" value="1"/>
</dbReference>
<protein>
    <recommendedName>
        <fullName evidence="3">DUF6533 domain-containing protein</fullName>
    </recommendedName>
</protein>
<keyword evidence="2" id="KW-0812">Transmembrane</keyword>
<dbReference type="EMBL" id="JAEVFJ010000007">
    <property type="protein sequence ID" value="KAH8103472.1"/>
    <property type="molecule type" value="Genomic_DNA"/>
</dbReference>
<reference evidence="4" key="1">
    <citation type="journal article" date="2021" name="New Phytol.">
        <title>Evolutionary innovations through gain and loss of genes in the ectomycorrhizal Boletales.</title>
        <authorList>
            <person name="Wu G."/>
            <person name="Miyauchi S."/>
            <person name="Morin E."/>
            <person name="Kuo A."/>
            <person name="Drula E."/>
            <person name="Varga T."/>
            <person name="Kohler A."/>
            <person name="Feng B."/>
            <person name="Cao Y."/>
            <person name="Lipzen A."/>
            <person name="Daum C."/>
            <person name="Hundley H."/>
            <person name="Pangilinan J."/>
            <person name="Johnson J."/>
            <person name="Barry K."/>
            <person name="LaButti K."/>
            <person name="Ng V."/>
            <person name="Ahrendt S."/>
            <person name="Min B."/>
            <person name="Choi I.G."/>
            <person name="Park H."/>
            <person name="Plett J.M."/>
            <person name="Magnuson J."/>
            <person name="Spatafora J.W."/>
            <person name="Nagy L.G."/>
            <person name="Henrissat B."/>
            <person name="Grigoriev I.V."/>
            <person name="Yang Z.L."/>
            <person name="Xu J."/>
            <person name="Martin F.M."/>
        </authorList>
    </citation>
    <scope>NUCLEOTIDE SEQUENCE</scope>
    <source>
        <strain evidence="4">KKN 215</strain>
    </source>
</reference>
<feature type="transmembrane region" description="Helical" evidence="2">
    <location>
        <begin position="243"/>
        <end position="262"/>
    </location>
</feature>
<keyword evidence="2" id="KW-0472">Membrane</keyword>
<gene>
    <name evidence="4" type="ORF">BXZ70DRAFT_1005886</name>
</gene>
<dbReference type="Proteomes" id="UP000813824">
    <property type="component" value="Unassembled WGS sequence"/>
</dbReference>
<proteinExistence type="predicted"/>
<evidence type="ECO:0000259" key="3">
    <source>
        <dbReference type="Pfam" id="PF20151"/>
    </source>
</evidence>
<evidence type="ECO:0000313" key="5">
    <source>
        <dbReference type="Proteomes" id="UP000813824"/>
    </source>
</evidence>
<accession>A0A8K0XS83</accession>
<sequence length="364" mass="39847">MDAATISQLRFNFSCNVAATAIVIFDYFLTFSREVRCLWKRKASVATVIFILERYAIICLGIMRMYPSKMDSLGSCKAHQIASQAMTILVISGIGLFTAFRSYAITGKITVMVILVFLCGMFAPAANIYNFARPREYVYDRDMSICYVRPTAEAIRKTPTISMCMPILVRSITILGDVLVLAVTWNKSYGVYRESLRLRNFRPKIAIMLLRDGTLYFVALAALNLVVLLLVIFGLLLDKNGGTPFIVVSDAVATALIARFVLNLRTIASGEANASEGDVGRASTLHFATATILGNLAAPLHTSFVARMDMVDDSSASGSDSDRGFEMAKDPFAIGLEEDHGMDTPGSPECDVPLHDMSKSAYSV</sequence>
<keyword evidence="2" id="KW-1133">Transmembrane helix</keyword>
<dbReference type="InterPro" id="IPR045340">
    <property type="entry name" value="DUF6533"/>
</dbReference>
<name>A0A8K0XS83_9AGAR</name>
<evidence type="ECO:0000256" key="1">
    <source>
        <dbReference type="SAM" id="MobiDB-lite"/>
    </source>
</evidence>
<keyword evidence="5" id="KW-1185">Reference proteome</keyword>
<feature type="transmembrane region" description="Helical" evidence="2">
    <location>
        <begin position="109"/>
        <end position="129"/>
    </location>
</feature>
<organism evidence="4 5">
    <name type="scientific">Cristinia sonorae</name>
    <dbReference type="NCBI Taxonomy" id="1940300"/>
    <lineage>
        <taxon>Eukaryota</taxon>
        <taxon>Fungi</taxon>
        <taxon>Dikarya</taxon>
        <taxon>Basidiomycota</taxon>
        <taxon>Agaricomycotina</taxon>
        <taxon>Agaricomycetes</taxon>
        <taxon>Agaricomycetidae</taxon>
        <taxon>Agaricales</taxon>
        <taxon>Pleurotineae</taxon>
        <taxon>Stephanosporaceae</taxon>
        <taxon>Cristinia</taxon>
    </lineage>
</organism>
<evidence type="ECO:0000256" key="2">
    <source>
        <dbReference type="SAM" id="Phobius"/>
    </source>
</evidence>
<feature type="transmembrane region" description="Helical" evidence="2">
    <location>
        <begin position="12"/>
        <end position="31"/>
    </location>
</feature>
<feature type="transmembrane region" description="Helical" evidence="2">
    <location>
        <begin position="78"/>
        <end position="97"/>
    </location>
</feature>
<evidence type="ECO:0000313" key="4">
    <source>
        <dbReference type="EMBL" id="KAH8103472.1"/>
    </source>
</evidence>